<sequence length="359" mass="41608">MKSTVRTQNNQYRTSALPGLNGNRGQRHVSAEEVQALKLKIQKMEQEKLQLKSRVVRMKQILNERNATIEKVFKDTTSENQKIQTASKSQIDRLQDTVNVLQNILQAKKAELEKMVTSDRFAVSDELQTEVKIYYLEHQRLLKQARAVREGEKIVSTELNRVRNEINDRDNHNMAIGSLQQDLASIVDKLVSYRKSEVKLQNEEVAFNFLQEDPETATDKFQQEIEDIQKESEAAQEEINQIEESEDEMVENLQKVIFDQSDKINVIIQQLNGIEPEEEEEHAEEETKNENDNEKKQTEEEEHHEENKQDETKAEEVEETKEVNSTELKEPVKKLILGERGDNRGTFMTNDGTPMKTLA</sequence>
<gene>
    <name evidence="3" type="ORF">TVAG_093920</name>
</gene>
<evidence type="ECO:0000256" key="2">
    <source>
        <dbReference type="SAM" id="MobiDB-lite"/>
    </source>
</evidence>
<reference evidence="3" key="2">
    <citation type="journal article" date="2007" name="Science">
        <title>Draft genome sequence of the sexually transmitted pathogen Trichomonas vaginalis.</title>
        <authorList>
            <person name="Carlton J.M."/>
            <person name="Hirt R.P."/>
            <person name="Silva J.C."/>
            <person name="Delcher A.L."/>
            <person name="Schatz M."/>
            <person name="Zhao Q."/>
            <person name="Wortman J.R."/>
            <person name="Bidwell S.L."/>
            <person name="Alsmark U.C.M."/>
            <person name="Besteiro S."/>
            <person name="Sicheritz-Ponten T."/>
            <person name="Noel C.J."/>
            <person name="Dacks J.B."/>
            <person name="Foster P.G."/>
            <person name="Simillion C."/>
            <person name="Van de Peer Y."/>
            <person name="Miranda-Saavedra D."/>
            <person name="Barton G.J."/>
            <person name="Westrop G.D."/>
            <person name="Mueller S."/>
            <person name="Dessi D."/>
            <person name="Fiori P.L."/>
            <person name="Ren Q."/>
            <person name="Paulsen I."/>
            <person name="Zhang H."/>
            <person name="Bastida-Corcuera F.D."/>
            <person name="Simoes-Barbosa A."/>
            <person name="Brown M.T."/>
            <person name="Hayes R.D."/>
            <person name="Mukherjee M."/>
            <person name="Okumura C.Y."/>
            <person name="Schneider R."/>
            <person name="Smith A.J."/>
            <person name="Vanacova S."/>
            <person name="Villalvazo M."/>
            <person name="Haas B.J."/>
            <person name="Pertea M."/>
            <person name="Feldblyum T.V."/>
            <person name="Utterback T.R."/>
            <person name="Shu C.L."/>
            <person name="Osoegawa K."/>
            <person name="de Jong P.J."/>
            <person name="Hrdy I."/>
            <person name="Horvathova L."/>
            <person name="Zubacova Z."/>
            <person name="Dolezal P."/>
            <person name="Malik S.B."/>
            <person name="Logsdon J.M. Jr."/>
            <person name="Henze K."/>
            <person name="Gupta A."/>
            <person name="Wang C.C."/>
            <person name="Dunne R.L."/>
            <person name="Upcroft J.A."/>
            <person name="Upcroft P."/>
            <person name="White O."/>
            <person name="Salzberg S.L."/>
            <person name="Tang P."/>
            <person name="Chiu C.-H."/>
            <person name="Lee Y.-S."/>
            <person name="Embley T.M."/>
            <person name="Coombs G.H."/>
            <person name="Mottram J.C."/>
            <person name="Tachezy J."/>
            <person name="Fraser-Liggett C.M."/>
            <person name="Johnson P.J."/>
        </authorList>
    </citation>
    <scope>NUCLEOTIDE SEQUENCE [LARGE SCALE GENOMIC DNA]</scope>
    <source>
        <strain evidence="3">G3</strain>
    </source>
</reference>
<accession>A2DBL5</accession>
<reference evidence="3" key="1">
    <citation type="submission" date="2006-10" db="EMBL/GenBank/DDBJ databases">
        <authorList>
            <person name="Amadeo P."/>
            <person name="Zhao Q."/>
            <person name="Wortman J."/>
            <person name="Fraser-Liggett C."/>
            <person name="Carlton J."/>
        </authorList>
    </citation>
    <scope>NUCLEOTIDE SEQUENCE</scope>
    <source>
        <strain evidence="3">G3</strain>
    </source>
</reference>
<evidence type="ECO:0000313" key="4">
    <source>
        <dbReference type="Proteomes" id="UP000001542"/>
    </source>
</evidence>
<dbReference type="VEuPathDB" id="TrichDB:TVAG_093920"/>
<feature type="compositionally biased region" description="Basic and acidic residues" evidence="2">
    <location>
        <begin position="304"/>
        <end position="343"/>
    </location>
</feature>
<evidence type="ECO:0000313" key="3">
    <source>
        <dbReference type="EMBL" id="EAY22218.1"/>
    </source>
</evidence>
<dbReference type="KEGG" id="tva:5467772"/>
<dbReference type="Proteomes" id="UP000001542">
    <property type="component" value="Unassembled WGS sequence"/>
</dbReference>
<keyword evidence="1" id="KW-0175">Coiled coil</keyword>
<keyword evidence="4" id="KW-1185">Reference proteome</keyword>
<dbReference type="AlphaFoldDB" id="A2DBL5"/>
<dbReference type="RefSeq" id="XP_001583204.1">
    <property type="nucleotide sequence ID" value="XM_001583154.1"/>
</dbReference>
<feature type="coiled-coil region" evidence="1">
    <location>
        <begin position="27"/>
        <end position="61"/>
    </location>
</feature>
<feature type="compositionally biased region" description="Polar residues" evidence="2">
    <location>
        <begin position="1"/>
        <end position="14"/>
    </location>
</feature>
<dbReference type="EMBL" id="DS113185">
    <property type="protein sequence ID" value="EAY22218.1"/>
    <property type="molecule type" value="Genomic_DNA"/>
</dbReference>
<feature type="compositionally biased region" description="Basic and acidic residues" evidence="2">
    <location>
        <begin position="285"/>
        <end position="298"/>
    </location>
</feature>
<feature type="region of interest" description="Disordered" evidence="2">
    <location>
        <begin position="1"/>
        <end position="25"/>
    </location>
</feature>
<name>A2DBL5_TRIV3</name>
<organism evidence="3 4">
    <name type="scientific">Trichomonas vaginalis (strain ATCC PRA-98 / G3)</name>
    <dbReference type="NCBI Taxonomy" id="412133"/>
    <lineage>
        <taxon>Eukaryota</taxon>
        <taxon>Metamonada</taxon>
        <taxon>Parabasalia</taxon>
        <taxon>Trichomonadida</taxon>
        <taxon>Trichomonadidae</taxon>
        <taxon>Trichomonas</taxon>
    </lineage>
</organism>
<dbReference type="SMR" id="A2DBL5"/>
<dbReference type="InParanoid" id="A2DBL5"/>
<dbReference type="VEuPathDB" id="TrichDB:TVAGG3_0381720"/>
<evidence type="ECO:0000256" key="1">
    <source>
        <dbReference type="SAM" id="Coils"/>
    </source>
</evidence>
<feature type="region of interest" description="Disordered" evidence="2">
    <location>
        <begin position="273"/>
        <end position="359"/>
    </location>
</feature>
<proteinExistence type="predicted"/>
<protein>
    <submittedName>
        <fullName evidence="3">Uncharacterized protein</fullName>
    </submittedName>
</protein>
<feature type="compositionally biased region" description="Acidic residues" evidence="2">
    <location>
        <begin position="275"/>
        <end position="284"/>
    </location>
</feature>